<dbReference type="Proteomes" id="UP001165083">
    <property type="component" value="Unassembled WGS sequence"/>
</dbReference>
<dbReference type="InterPro" id="IPR011009">
    <property type="entry name" value="Kinase-like_dom_sf"/>
</dbReference>
<dbReference type="OrthoDB" id="125648at2759"/>
<dbReference type="AlphaFoldDB" id="A0A9W6U020"/>
<evidence type="ECO:0000313" key="2">
    <source>
        <dbReference type="EMBL" id="GMF23137.1"/>
    </source>
</evidence>
<accession>A0A9W6U020</accession>
<keyword evidence="3" id="KW-1185">Reference proteome</keyword>
<protein>
    <submittedName>
        <fullName evidence="2">Unnamed protein product</fullName>
    </submittedName>
</protein>
<dbReference type="SUPFAM" id="SSF56112">
    <property type="entry name" value="Protein kinase-like (PK-like)"/>
    <property type="match status" value="1"/>
</dbReference>
<dbReference type="GO" id="GO:0004672">
    <property type="term" value="F:protein kinase activity"/>
    <property type="evidence" value="ECO:0007669"/>
    <property type="project" value="InterPro"/>
</dbReference>
<dbReference type="PROSITE" id="PS50011">
    <property type="entry name" value="PROTEIN_KINASE_DOM"/>
    <property type="match status" value="1"/>
</dbReference>
<name>A0A9W6U020_9STRA</name>
<feature type="domain" description="Protein kinase" evidence="1">
    <location>
        <begin position="1"/>
        <end position="75"/>
    </location>
</feature>
<dbReference type="InterPro" id="IPR000719">
    <property type="entry name" value="Prot_kinase_dom"/>
</dbReference>
<proteinExistence type="predicted"/>
<gene>
    <name evidence="2" type="ORF">Plil01_000930600</name>
</gene>
<organism evidence="2 3">
    <name type="scientific">Phytophthora lilii</name>
    <dbReference type="NCBI Taxonomy" id="2077276"/>
    <lineage>
        <taxon>Eukaryota</taxon>
        <taxon>Sar</taxon>
        <taxon>Stramenopiles</taxon>
        <taxon>Oomycota</taxon>
        <taxon>Peronosporomycetes</taxon>
        <taxon>Peronosporales</taxon>
        <taxon>Peronosporaceae</taxon>
        <taxon>Phytophthora</taxon>
    </lineage>
</organism>
<comment type="caution">
    <text evidence="2">The sequence shown here is derived from an EMBL/GenBank/DDBJ whole genome shotgun (WGS) entry which is preliminary data.</text>
</comment>
<evidence type="ECO:0000313" key="3">
    <source>
        <dbReference type="Proteomes" id="UP001165083"/>
    </source>
</evidence>
<dbReference type="GO" id="GO:0005524">
    <property type="term" value="F:ATP binding"/>
    <property type="evidence" value="ECO:0007669"/>
    <property type="project" value="InterPro"/>
</dbReference>
<evidence type="ECO:0000259" key="1">
    <source>
        <dbReference type="PROSITE" id="PS50011"/>
    </source>
</evidence>
<dbReference type="Gene3D" id="1.10.510.10">
    <property type="entry name" value="Transferase(Phosphotransferase) domain 1"/>
    <property type="match status" value="1"/>
</dbReference>
<sequence>MLTDFGLSFLSTEQTGEEETVGAIRWKAPEVVRKDNPVAPNAQSDVYSFGMCVVKAVTSKVPWGQRVPDPVVKST</sequence>
<dbReference type="EMBL" id="BSXW01000463">
    <property type="protein sequence ID" value="GMF23137.1"/>
    <property type="molecule type" value="Genomic_DNA"/>
</dbReference>
<dbReference type="Pfam" id="PF00069">
    <property type="entry name" value="Pkinase"/>
    <property type="match status" value="1"/>
</dbReference>
<reference evidence="2" key="1">
    <citation type="submission" date="2023-04" db="EMBL/GenBank/DDBJ databases">
        <title>Phytophthora lilii NBRC 32176.</title>
        <authorList>
            <person name="Ichikawa N."/>
            <person name="Sato H."/>
            <person name="Tonouchi N."/>
        </authorList>
    </citation>
    <scope>NUCLEOTIDE SEQUENCE</scope>
    <source>
        <strain evidence="2">NBRC 32176</strain>
    </source>
</reference>